<reference evidence="4" key="2">
    <citation type="submission" date="2020-09" db="EMBL/GenBank/DDBJ databases">
        <authorList>
            <person name="Yu Y."/>
        </authorList>
    </citation>
    <scope>NUCLEOTIDE SEQUENCE</scope>
    <source>
        <strain evidence="4">KCTC 49039</strain>
    </source>
</reference>
<keyword evidence="2" id="KW-0732">Signal</keyword>
<gene>
    <name evidence="4" type="ORF">IF651_12865</name>
</gene>
<feature type="region of interest" description="Disordered" evidence="1">
    <location>
        <begin position="17"/>
        <end position="62"/>
    </location>
</feature>
<feature type="domain" description="DUF6318" evidence="3">
    <location>
        <begin position="52"/>
        <end position="189"/>
    </location>
</feature>
<dbReference type="Pfam" id="PF19843">
    <property type="entry name" value="DUF6318"/>
    <property type="match status" value="1"/>
</dbReference>
<evidence type="ECO:0000313" key="4">
    <source>
        <dbReference type="EMBL" id="MBD8079947.1"/>
    </source>
</evidence>
<feature type="compositionally biased region" description="Basic and acidic residues" evidence="1">
    <location>
        <begin position="53"/>
        <end position="62"/>
    </location>
</feature>
<evidence type="ECO:0000256" key="1">
    <source>
        <dbReference type="SAM" id="MobiDB-lite"/>
    </source>
</evidence>
<dbReference type="RefSeq" id="WP_191829528.1">
    <property type="nucleotide sequence ID" value="NZ_JACYHB010000010.1"/>
</dbReference>
<keyword evidence="5" id="KW-1185">Reference proteome</keyword>
<comment type="caution">
    <text evidence="4">The sequence shown here is derived from an EMBL/GenBank/DDBJ whole genome shotgun (WGS) entry which is preliminary data.</text>
</comment>
<feature type="region of interest" description="Disordered" evidence="1">
    <location>
        <begin position="158"/>
        <end position="178"/>
    </location>
</feature>
<dbReference type="Proteomes" id="UP000610846">
    <property type="component" value="Unassembled WGS sequence"/>
</dbReference>
<reference evidence="4" key="1">
    <citation type="journal article" date="2018" name="Curr. Microbiol.">
        <title>Cellulosimicrobium arenosum sp. nov., Isolated from Marine Sediment Sand.</title>
        <authorList>
            <person name="Oh M."/>
            <person name="Kim J.H."/>
            <person name="Yoon J.H."/>
            <person name="Schumann P."/>
            <person name="Kim W."/>
        </authorList>
    </citation>
    <scope>NUCLEOTIDE SEQUENCE</scope>
    <source>
        <strain evidence="4">KCTC 49039</strain>
    </source>
</reference>
<dbReference type="EMBL" id="JACYHB010000010">
    <property type="protein sequence ID" value="MBD8079947.1"/>
    <property type="molecule type" value="Genomic_DNA"/>
</dbReference>
<sequence length="198" mass="20889">MVAVGVLVAVGLVSAGCTADEAPKQEPNTSKVETKPAPELTEEPEPTETGPAKPERPAEMEKDDVNGAAASAEYFLELYPYVMATGDTAEWESMSYDGCKSCAGLIDQAEKIKKNGDIYAGGEVAVVVPAPGKYVRDDDTGIFPLDIEYSQEPMSISDASGEEVFSSSGGKSGRRVEMGRQGGEWIVVGITDLTGEKS</sequence>
<accession>A0A927J1A0</accession>
<proteinExistence type="predicted"/>
<feature type="signal peptide" evidence="2">
    <location>
        <begin position="1"/>
        <end position="19"/>
    </location>
</feature>
<evidence type="ECO:0000313" key="5">
    <source>
        <dbReference type="Proteomes" id="UP000610846"/>
    </source>
</evidence>
<evidence type="ECO:0000256" key="2">
    <source>
        <dbReference type="SAM" id="SignalP"/>
    </source>
</evidence>
<dbReference type="AlphaFoldDB" id="A0A927J1A0"/>
<name>A0A927J1A0_9MICO</name>
<dbReference type="InterPro" id="IPR046281">
    <property type="entry name" value="DUF6318"/>
</dbReference>
<organism evidence="4 5">
    <name type="scientific">Cellulosimicrobium arenosum</name>
    <dbReference type="NCBI Taxonomy" id="2708133"/>
    <lineage>
        <taxon>Bacteria</taxon>
        <taxon>Bacillati</taxon>
        <taxon>Actinomycetota</taxon>
        <taxon>Actinomycetes</taxon>
        <taxon>Micrococcales</taxon>
        <taxon>Promicromonosporaceae</taxon>
        <taxon>Cellulosimicrobium</taxon>
    </lineage>
</organism>
<feature type="chain" id="PRO_5039475564" description="DUF6318 domain-containing protein" evidence="2">
    <location>
        <begin position="20"/>
        <end position="198"/>
    </location>
</feature>
<protein>
    <recommendedName>
        <fullName evidence="3">DUF6318 domain-containing protein</fullName>
    </recommendedName>
</protein>
<evidence type="ECO:0000259" key="3">
    <source>
        <dbReference type="Pfam" id="PF19843"/>
    </source>
</evidence>